<evidence type="ECO:0000313" key="2">
    <source>
        <dbReference type="WBParaSite" id="Csp11.Scaffold629.g13368.t1"/>
    </source>
</evidence>
<organism evidence="1 2">
    <name type="scientific">Caenorhabditis tropicalis</name>
    <dbReference type="NCBI Taxonomy" id="1561998"/>
    <lineage>
        <taxon>Eukaryota</taxon>
        <taxon>Metazoa</taxon>
        <taxon>Ecdysozoa</taxon>
        <taxon>Nematoda</taxon>
        <taxon>Chromadorea</taxon>
        <taxon>Rhabditida</taxon>
        <taxon>Rhabditina</taxon>
        <taxon>Rhabditomorpha</taxon>
        <taxon>Rhabditoidea</taxon>
        <taxon>Rhabditidae</taxon>
        <taxon>Peloderinae</taxon>
        <taxon>Caenorhabditis</taxon>
    </lineage>
</organism>
<dbReference type="AlphaFoldDB" id="A0A1I7TZJ7"/>
<protein>
    <submittedName>
        <fullName evidence="2">Uncharacterized protein</fullName>
    </submittedName>
</protein>
<accession>A0A1I7TZJ7</accession>
<name>A0A1I7TZJ7_9PELO</name>
<dbReference type="Proteomes" id="UP000095282">
    <property type="component" value="Unplaced"/>
</dbReference>
<sequence length="104" mass="12299">MYNSIIILGSLVFRSRHWLPEDSPSTIILPAAPRDTNIKKYFLRNQKLINVKMSRVFVCVSFFVNKFDSFFVTIVESFWPLLFGMFSLEDFIEQLFFEFKAAEK</sequence>
<dbReference type="WBParaSite" id="Csp11.Scaffold629.g13368.t1">
    <property type="protein sequence ID" value="Csp11.Scaffold629.g13368.t1"/>
    <property type="gene ID" value="Csp11.Scaffold629.g13368"/>
</dbReference>
<evidence type="ECO:0000313" key="1">
    <source>
        <dbReference type="Proteomes" id="UP000095282"/>
    </source>
</evidence>
<proteinExistence type="predicted"/>
<keyword evidence="1" id="KW-1185">Reference proteome</keyword>
<reference evidence="2" key="1">
    <citation type="submission" date="2016-11" db="UniProtKB">
        <authorList>
            <consortium name="WormBaseParasite"/>
        </authorList>
    </citation>
    <scope>IDENTIFICATION</scope>
</reference>